<dbReference type="Gene3D" id="3.30.70.250">
    <property type="entry name" value="Malonyl-CoA ACP transacylase, ACP-binding"/>
    <property type="match status" value="1"/>
</dbReference>
<feature type="domain" description="Malonyl-CoA:ACP transacylase (MAT)" evidence="8">
    <location>
        <begin position="7"/>
        <end position="293"/>
    </location>
</feature>
<dbReference type="InterPro" id="IPR004410">
    <property type="entry name" value="Malonyl_CoA-ACP_transAc_FabD"/>
</dbReference>
<dbReference type="AlphaFoldDB" id="A0A8J6NUC3"/>
<evidence type="ECO:0000313" key="9">
    <source>
        <dbReference type="EMBL" id="MBC8362472.1"/>
    </source>
</evidence>
<name>A0A8J6NUC3_9BACT</name>
<proteinExistence type="inferred from homology"/>
<dbReference type="InterPro" id="IPR014043">
    <property type="entry name" value="Acyl_transferase_dom"/>
</dbReference>
<keyword evidence="3 6" id="KW-0808">Transferase</keyword>
<evidence type="ECO:0000256" key="3">
    <source>
        <dbReference type="ARBA" id="ARBA00022679"/>
    </source>
</evidence>
<evidence type="ECO:0000256" key="4">
    <source>
        <dbReference type="ARBA" id="ARBA00023315"/>
    </source>
</evidence>
<dbReference type="SMART" id="SM00827">
    <property type="entry name" value="PKS_AT"/>
    <property type="match status" value="1"/>
</dbReference>
<dbReference type="PANTHER" id="PTHR42681:SF1">
    <property type="entry name" value="MALONYL-COA-ACYL CARRIER PROTEIN TRANSACYLASE, MITOCHONDRIAL"/>
    <property type="match status" value="1"/>
</dbReference>
<feature type="active site" evidence="7">
    <location>
        <position position="199"/>
    </location>
</feature>
<accession>A0A8J6NUC3</accession>
<dbReference type="InterPro" id="IPR001227">
    <property type="entry name" value="Ac_transferase_dom_sf"/>
</dbReference>
<evidence type="ECO:0000256" key="5">
    <source>
        <dbReference type="ARBA" id="ARBA00048462"/>
    </source>
</evidence>
<dbReference type="GO" id="GO:0005829">
    <property type="term" value="C:cytosol"/>
    <property type="evidence" value="ECO:0007669"/>
    <property type="project" value="TreeGrafter"/>
</dbReference>
<protein>
    <recommendedName>
        <fullName evidence="2 6">Malonyl CoA-acyl carrier protein transacylase</fullName>
        <ecNumber evidence="1 6">2.3.1.39</ecNumber>
    </recommendedName>
</protein>
<dbReference type="Pfam" id="PF00698">
    <property type="entry name" value="Acyl_transf_1"/>
    <property type="match status" value="1"/>
</dbReference>
<gene>
    <name evidence="9" type="primary">fabD</name>
    <name evidence="9" type="ORF">H8E23_13865</name>
</gene>
<dbReference type="Gene3D" id="3.40.366.10">
    <property type="entry name" value="Malonyl-Coenzyme A Acyl Carrier Protein, domain 2"/>
    <property type="match status" value="1"/>
</dbReference>
<dbReference type="InterPro" id="IPR024925">
    <property type="entry name" value="Malonyl_CoA-ACP_transAc"/>
</dbReference>
<dbReference type="GO" id="GO:0004314">
    <property type="term" value="F:[acyl-carrier-protein] S-malonyltransferase activity"/>
    <property type="evidence" value="ECO:0007669"/>
    <property type="project" value="UniProtKB-EC"/>
</dbReference>
<evidence type="ECO:0000313" key="10">
    <source>
        <dbReference type="Proteomes" id="UP000603434"/>
    </source>
</evidence>
<evidence type="ECO:0000256" key="2">
    <source>
        <dbReference type="ARBA" id="ARBA00018953"/>
    </source>
</evidence>
<keyword evidence="4 6" id="KW-0012">Acyltransferase</keyword>
<dbReference type="PANTHER" id="PTHR42681">
    <property type="entry name" value="MALONYL-COA-ACYL CARRIER PROTEIN TRANSACYLASE, MITOCHONDRIAL"/>
    <property type="match status" value="1"/>
</dbReference>
<dbReference type="Proteomes" id="UP000603434">
    <property type="component" value="Unassembled WGS sequence"/>
</dbReference>
<evidence type="ECO:0000256" key="7">
    <source>
        <dbReference type="PIRSR" id="PIRSR000446-1"/>
    </source>
</evidence>
<dbReference type="SUPFAM" id="SSF52151">
    <property type="entry name" value="FabD/lysophospholipase-like"/>
    <property type="match status" value="1"/>
</dbReference>
<dbReference type="GO" id="GO:0006633">
    <property type="term" value="P:fatty acid biosynthetic process"/>
    <property type="evidence" value="ECO:0007669"/>
    <property type="project" value="TreeGrafter"/>
</dbReference>
<evidence type="ECO:0000259" key="8">
    <source>
        <dbReference type="SMART" id="SM00827"/>
    </source>
</evidence>
<comment type="catalytic activity">
    <reaction evidence="5 6">
        <text>holo-[ACP] + malonyl-CoA = malonyl-[ACP] + CoA</text>
        <dbReference type="Rhea" id="RHEA:41792"/>
        <dbReference type="Rhea" id="RHEA-COMP:9623"/>
        <dbReference type="Rhea" id="RHEA-COMP:9685"/>
        <dbReference type="ChEBI" id="CHEBI:57287"/>
        <dbReference type="ChEBI" id="CHEBI:57384"/>
        <dbReference type="ChEBI" id="CHEBI:64479"/>
        <dbReference type="ChEBI" id="CHEBI:78449"/>
        <dbReference type="EC" id="2.3.1.39"/>
    </reaction>
</comment>
<comment type="similarity">
    <text evidence="6">Belongs to the fabD family.</text>
</comment>
<evidence type="ECO:0000256" key="6">
    <source>
        <dbReference type="PIRNR" id="PIRNR000446"/>
    </source>
</evidence>
<dbReference type="PIRSF" id="PIRSF000446">
    <property type="entry name" value="Mct"/>
    <property type="match status" value="1"/>
</dbReference>
<dbReference type="InterPro" id="IPR016035">
    <property type="entry name" value="Acyl_Trfase/lysoPLipase"/>
</dbReference>
<comment type="caution">
    <text evidence="9">The sequence shown here is derived from an EMBL/GenBank/DDBJ whole genome shotgun (WGS) entry which is preliminary data.</text>
</comment>
<dbReference type="InterPro" id="IPR050858">
    <property type="entry name" value="Mal-CoA-ACP_Trans/PKS_FabD"/>
</dbReference>
<dbReference type="EC" id="2.3.1.39" evidence="1 6"/>
<dbReference type="SUPFAM" id="SSF55048">
    <property type="entry name" value="Probable ACP-binding domain of malonyl-CoA ACP transacylase"/>
    <property type="match status" value="1"/>
</dbReference>
<feature type="active site" evidence="7">
    <location>
        <position position="91"/>
    </location>
</feature>
<dbReference type="InterPro" id="IPR016036">
    <property type="entry name" value="Malonyl_transacylase_ACP-bd"/>
</dbReference>
<reference evidence="9 10" key="1">
    <citation type="submission" date="2020-08" db="EMBL/GenBank/DDBJ databases">
        <title>Bridging the membrane lipid divide: bacteria of the FCB group superphylum have the potential to synthesize archaeal ether lipids.</title>
        <authorList>
            <person name="Villanueva L."/>
            <person name="Von Meijenfeldt F.A.B."/>
            <person name="Westbye A.B."/>
            <person name="Yadav S."/>
            <person name="Hopmans E.C."/>
            <person name="Dutilh B.E."/>
            <person name="Sinninghe Damste J.S."/>
        </authorList>
    </citation>
    <scope>NUCLEOTIDE SEQUENCE [LARGE SCALE GENOMIC DNA]</scope>
    <source>
        <strain evidence="9">NIOZ-UU30</strain>
    </source>
</reference>
<dbReference type="NCBIfam" id="TIGR00128">
    <property type="entry name" value="fabD"/>
    <property type="match status" value="1"/>
</dbReference>
<dbReference type="EMBL" id="JACNJH010000195">
    <property type="protein sequence ID" value="MBC8362472.1"/>
    <property type="molecule type" value="Genomic_DNA"/>
</dbReference>
<sequence>MKKTVFLFPGQGSQAVGMGQDFYQEYDFVREIFDMAAEAAKLNLSQLCFQGPFEDLTMTINLQPAITVVNLACLAAIEKEGITPDITAGHSLGEYSALCASGVLSKMDTFKLVFKRGWLMHRESTKHPGAMQAIVGLPIDAVQQLVDEVRTEGVVAVANHNTELQIVITGAPDRVKKISSLAESQGAKTIPLKVSGAWHSDLIKGAEGEFKDFLSAFTFAVPQRSILMNVTGDFAENPEEIRSIMAKQLCSPVRWYDAMCKLVACNVEYIVEVGPGKVLTGLLKKILPKDYPCKIFNVNNMKSLESYFKEAT</sequence>
<organism evidence="9 10">
    <name type="scientific">Candidatus Desulfatibia profunda</name>
    <dbReference type="NCBI Taxonomy" id="2841695"/>
    <lineage>
        <taxon>Bacteria</taxon>
        <taxon>Pseudomonadati</taxon>
        <taxon>Thermodesulfobacteriota</taxon>
        <taxon>Desulfobacteria</taxon>
        <taxon>Desulfobacterales</taxon>
        <taxon>Desulfobacterales incertae sedis</taxon>
        <taxon>Candidatus Desulfatibia</taxon>
    </lineage>
</organism>
<evidence type="ECO:0000256" key="1">
    <source>
        <dbReference type="ARBA" id="ARBA00013258"/>
    </source>
</evidence>